<accession>A0ABU3NMM7</accession>
<reference evidence="6 7" key="1">
    <citation type="submission" date="2023-07" db="EMBL/GenBank/DDBJ databases">
        <title>Novel species of Thermanaerothrix with wide hydrolytic capabilities.</title>
        <authorList>
            <person name="Zayulina K.S."/>
            <person name="Podosokorskaya O.A."/>
            <person name="Elcheninov A.G."/>
        </authorList>
    </citation>
    <scope>NUCLEOTIDE SEQUENCE [LARGE SCALE GENOMIC DNA]</scope>
    <source>
        <strain evidence="6 7">4228-RoL</strain>
    </source>
</reference>
<organism evidence="6 7">
    <name type="scientific">Thermanaerothrix solaris</name>
    <dbReference type="NCBI Taxonomy" id="3058434"/>
    <lineage>
        <taxon>Bacteria</taxon>
        <taxon>Bacillati</taxon>
        <taxon>Chloroflexota</taxon>
        <taxon>Anaerolineae</taxon>
        <taxon>Anaerolineales</taxon>
        <taxon>Anaerolineaceae</taxon>
        <taxon>Thermanaerothrix</taxon>
    </lineage>
</organism>
<comment type="caution">
    <text evidence="6">The sequence shown here is derived from an EMBL/GenBank/DDBJ whole genome shotgun (WGS) entry which is preliminary data.</text>
</comment>
<dbReference type="InterPro" id="IPR017896">
    <property type="entry name" value="4Fe4S_Fe-S-bd"/>
</dbReference>
<dbReference type="PROSITE" id="PS51379">
    <property type="entry name" value="4FE4S_FER_2"/>
    <property type="match status" value="1"/>
</dbReference>
<keyword evidence="3" id="KW-0274">FAD</keyword>
<name>A0ABU3NMM7_9CHLR</name>
<keyword evidence="7" id="KW-1185">Reference proteome</keyword>
<dbReference type="SUPFAM" id="SSF51905">
    <property type="entry name" value="FAD/NAD(P)-binding domain"/>
    <property type="match status" value="1"/>
</dbReference>
<dbReference type="InterPro" id="IPR036188">
    <property type="entry name" value="FAD/NAD-bd_sf"/>
</dbReference>
<dbReference type="Proteomes" id="UP001254165">
    <property type="component" value="Unassembled WGS sequence"/>
</dbReference>
<evidence type="ECO:0000256" key="4">
    <source>
        <dbReference type="ARBA" id="ARBA00023002"/>
    </source>
</evidence>
<dbReference type="Pfam" id="PF05199">
    <property type="entry name" value="GMC_oxred_C"/>
    <property type="match status" value="1"/>
</dbReference>
<evidence type="ECO:0000259" key="5">
    <source>
        <dbReference type="PROSITE" id="PS51379"/>
    </source>
</evidence>
<evidence type="ECO:0000313" key="6">
    <source>
        <dbReference type="EMBL" id="MDT8898087.1"/>
    </source>
</evidence>
<evidence type="ECO:0000256" key="1">
    <source>
        <dbReference type="ARBA" id="ARBA00010790"/>
    </source>
</evidence>
<proteinExistence type="inferred from homology"/>
<gene>
    <name evidence="6" type="ORF">QYE77_07375</name>
</gene>
<dbReference type="PANTHER" id="PTHR46056:SF12">
    <property type="entry name" value="LONG-CHAIN-ALCOHOL OXIDASE"/>
    <property type="match status" value="1"/>
</dbReference>
<dbReference type="InterPro" id="IPR007867">
    <property type="entry name" value="GMC_OxRtase_C"/>
</dbReference>
<evidence type="ECO:0000256" key="2">
    <source>
        <dbReference type="ARBA" id="ARBA00022630"/>
    </source>
</evidence>
<evidence type="ECO:0000313" key="7">
    <source>
        <dbReference type="Proteomes" id="UP001254165"/>
    </source>
</evidence>
<feature type="domain" description="4Fe-4S ferredoxin-type" evidence="5">
    <location>
        <begin position="145"/>
        <end position="174"/>
    </location>
</feature>
<dbReference type="Gene3D" id="3.50.50.60">
    <property type="entry name" value="FAD/NAD(P)-binding domain"/>
    <property type="match status" value="2"/>
</dbReference>
<sequence>MSNLTYPYLVVGSGAGGATVACELAKRGQSVMIIERGKIETSMGTFLSALSFFDANKITRIPKKSKQGIILWRTLMAGGTTMVAAGNGVRCLERELANYGINLDKEFTEAEHEMGIAPLPEHLLSPGGHRIRAAAQALGHHMEAMPKFIDPEICKACGHCSLGCSKNAKWTAFDYLREAQQLGAEVMFNTTVQYVLTHNGQAIGVAVKSPQGETEIYAETIILAAGGIGTPIILQKTGISSAGSNLFVDLLVNTYGVTEDFGMLNEPQMALVDLEHHAEQGFLLSTYINHPREVRLIELGFEGYTLPANRLIGIMTKISDEASGQVFANGTVSKAVTPADQEKLRTGTQMTRDILIRAGARPDSIRHSLPQGAHVGGTAAIGRIVNSDLMTEIDNLYVCDASVLPQSPGLPPILTIVALAKRLAHHLMAR</sequence>
<keyword evidence="4" id="KW-0560">Oxidoreductase</keyword>
<evidence type="ECO:0000256" key="3">
    <source>
        <dbReference type="ARBA" id="ARBA00022827"/>
    </source>
</evidence>
<dbReference type="RefSeq" id="WP_315624734.1">
    <property type="nucleotide sequence ID" value="NZ_JAUHMF010000001.1"/>
</dbReference>
<dbReference type="PANTHER" id="PTHR46056">
    <property type="entry name" value="LONG-CHAIN-ALCOHOL OXIDASE"/>
    <property type="match status" value="1"/>
</dbReference>
<protein>
    <submittedName>
        <fullName evidence="6">GMC family oxidoreductase</fullName>
    </submittedName>
</protein>
<dbReference type="EMBL" id="JAUHMF010000001">
    <property type="protein sequence ID" value="MDT8898087.1"/>
    <property type="molecule type" value="Genomic_DNA"/>
</dbReference>
<comment type="similarity">
    <text evidence="1">Belongs to the GMC oxidoreductase family.</text>
</comment>
<dbReference type="Pfam" id="PF00732">
    <property type="entry name" value="GMC_oxred_N"/>
    <property type="match status" value="1"/>
</dbReference>
<keyword evidence="2" id="KW-0285">Flavoprotein</keyword>
<dbReference type="InterPro" id="IPR000172">
    <property type="entry name" value="GMC_OxRdtase_N"/>
</dbReference>